<feature type="region of interest" description="Disordered" evidence="4">
    <location>
        <begin position="224"/>
        <end position="264"/>
    </location>
</feature>
<evidence type="ECO:0000256" key="3">
    <source>
        <dbReference type="ARBA" id="ARBA00022490"/>
    </source>
</evidence>
<dbReference type="SUPFAM" id="SSF81296">
    <property type="entry name" value="E set domains"/>
    <property type="match status" value="1"/>
</dbReference>
<keyword evidence="6" id="KW-1185">Reference proteome</keyword>
<accession>A0A834GUJ8</accession>
<dbReference type="GO" id="GO:0016020">
    <property type="term" value="C:membrane"/>
    <property type="evidence" value="ECO:0007669"/>
    <property type="project" value="TreeGrafter"/>
</dbReference>
<comment type="subcellular location">
    <subcellularLocation>
        <location evidence="1">Cytoplasm</location>
    </subcellularLocation>
</comment>
<name>A0A834GUJ8_RHOSS</name>
<keyword evidence="3" id="KW-0963">Cytoplasm</keyword>
<organism evidence="5 6">
    <name type="scientific">Rhododendron simsii</name>
    <name type="common">Sims's rhododendron</name>
    <dbReference type="NCBI Taxonomy" id="118357"/>
    <lineage>
        <taxon>Eukaryota</taxon>
        <taxon>Viridiplantae</taxon>
        <taxon>Streptophyta</taxon>
        <taxon>Embryophyta</taxon>
        <taxon>Tracheophyta</taxon>
        <taxon>Spermatophyta</taxon>
        <taxon>Magnoliopsida</taxon>
        <taxon>eudicotyledons</taxon>
        <taxon>Gunneridae</taxon>
        <taxon>Pentapetalae</taxon>
        <taxon>asterids</taxon>
        <taxon>Ericales</taxon>
        <taxon>Ericaceae</taxon>
        <taxon>Ericoideae</taxon>
        <taxon>Rhodoreae</taxon>
        <taxon>Rhododendron</taxon>
    </lineage>
</organism>
<dbReference type="AlphaFoldDB" id="A0A834GUJ8"/>
<dbReference type="GO" id="GO:0005829">
    <property type="term" value="C:cytosol"/>
    <property type="evidence" value="ECO:0007669"/>
    <property type="project" value="TreeGrafter"/>
</dbReference>
<dbReference type="EMBL" id="WJXA01000006">
    <property type="protein sequence ID" value="KAF7140228.1"/>
    <property type="molecule type" value="Genomic_DNA"/>
</dbReference>
<dbReference type="Proteomes" id="UP000626092">
    <property type="component" value="Unassembled WGS sequence"/>
</dbReference>
<feature type="region of interest" description="Disordered" evidence="4">
    <location>
        <begin position="365"/>
        <end position="417"/>
    </location>
</feature>
<reference evidence="5" key="1">
    <citation type="submission" date="2019-11" db="EMBL/GenBank/DDBJ databases">
        <authorList>
            <person name="Liu Y."/>
            <person name="Hou J."/>
            <person name="Li T.-Q."/>
            <person name="Guan C.-H."/>
            <person name="Wu X."/>
            <person name="Wu H.-Z."/>
            <person name="Ling F."/>
            <person name="Zhang R."/>
            <person name="Shi X.-G."/>
            <person name="Ren J.-P."/>
            <person name="Chen E.-F."/>
            <person name="Sun J.-M."/>
        </authorList>
    </citation>
    <scope>NUCLEOTIDE SEQUENCE</scope>
    <source>
        <strain evidence="5">Adult_tree_wgs_1</strain>
        <tissue evidence="5">Leaves</tissue>
    </source>
</reference>
<comment type="caution">
    <text evidence="5">The sequence shown here is derived from an EMBL/GenBank/DDBJ whole genome shotgun (WGS) entry which is preliminary data.</text>
</comment>
<dbReference type="OrthoDB" id="1683373at2759"/>
<dbReference type="InterPro" id="IPR000406">
    <property type="entry name" value="Rho_GDI"/>
</dbReference>
<dbReference type="PANTHER" id="PTHR10980:SF60">
    <property type="entry name" value="RHO GDP-DISSOCIATION INHIBITOR 1"/>
    <property type="match status" value="1"/>
</dbReference>
<dbReference type="GO" id="GO:0005094">
    <property type="term" value="F:Rho GDP-dissociation inhibitor activity"/>
    <property type="evidence" value="ECO:0007669"/>
    <property type="project" value="InterPro"/>
</dbReference>
<dbReference type="Pfam" id="PF14223">
    <property type="entry name" value="Retrotran_gag_2"/>
    <property type="match status" value="1"/>
</dbReference>
<dbReference type="InterPro" id="IPR014756">
    <property type="entry name" value="Ig_E-set"/>
</dbReference>
<dbReference type="GO" id="GO:0007266">
    <property type="term" value="P:Rho protein signal transduction"/>
    <property type="evidence" value="ECO:0007669"/>
    <property type="project" value="InterPro"/>
</dbReference>
<feature type="compositionally biased region" description="Polar residues" evidence="4">
    <location>
        <begin position="250"/>
        <end position="263"/>
    </location>
</feature>
<dbReference type="Gene3D" id="2.70.50.30">
    <property type="entry name" value="Coagulation Factor XIII, subunit A, domain 1"/>
    <property type="match status" value="1"/>
</dbReference>
<protein>
    <submittedName>
        <fullName evidence="5">Uncharacterized protein</fullName>
    </submittedName>
</protein>
<evidence type="ECO:0000256" key="4">
    <source>
        <dbReference type="SAM" id="MobiDB-lite"/>
    </source>
</evidence>
<dbReference type="InterPro" id="IPR024792">
    <property type="entry name" value="RhoGDI_dom_sf"/>
</dbReference>
<gene>
    <name evidence="5" type="ORF">RHSIM_Rhsim06G0171300</name>
</gene>
<evidence type="ECO:0000313" key="6">
    <source>
        <dbReference type="Proteomes" id="UP000626092"/>
    </source>
</evidence>
<dbReference type="PRINTS" id="PR00492">
    <property type="entry name" value="RHOGDI"/>
</dbReference>
<sequence length="590" mass="65367">MAPSTAESIPPSLTFLIANFQSFITIKLDSSNYFAWKSQIENALNANSLFSYLHGSVVVPPSEIQDTSGNKSPNPEFVLWQTIDRMLLSCIMATLTPSILPHVVGSTRTSQVWAKLEVNYSVLSQSHILDLKKRLYSLKKTTSMEKYLDCVKELVQKLEASGSHLDDAEVVFHIVNGLSVDYLSLQQTIRTQCATTPLSFSAVCAMLLSEDMYLDHTQDPSSSTVLLTQHHSASGTSNSGNSTISGVHSVASSLPQPSTQQGGFQYPIPFGAQAPQFGPTSTPIPGFSQQSYGGYRNNSRPPNRFRGASFPKNSFPMDFSFPPGSCQICGKFNHQAFTCYHRQNLGTVGAVSNSKNMGFDVEKEVGEKSGVEESGDEGVGNVKRSMSEEASFCATEDDDEDEDEDEEGRSKIQLGPQYTLKEQLEKDKDDESLRRWKEQLLGSVDVSNVGEALEPEVKILSLSILSPNRPEIVLPIPEDGNPKGLWFTLKEGSRYSLRFSFQVKNNIVSGLKYTNMVWKTGLKVDSTKEMLGTFSPQQEHYTHVIPEETTPSGFFARGSYSARSKFVDDDNKCYLEIHYTFDIQKDWATP</sequence>
<dbReference type="FunFam" id="2.70.50.30:FF:000002">
    <property type="entry name" value="Rho GDP-dissociation inhibitor 1"/>
    <property type="match status" value="1"/>
</dbReference>
<feature type="compositionally biased region" description="Low complexity" evidence="4">
    <location>
        <begin position="232"/>
        <end position="246"/>
    </location>
</feature>
<dbReference type="PANTHER" id="PTHR10980">
    <property type="entry name" value="RHO GDP-DISSOCIATION INHIBITOR"/>
    <property type="match status" value="1"/>
</dbReference>
<evidence type="ECO:0000256" key="2">
    <source>
        <dbReference type="ARBA" id="ARBA00009758"/>
    </source>
</evidence>
<comment type="similarity">
    <text evidence="2">Belongs to the Rho GDI family.</text>
</comment>
<proteinExistence type="inferred from homology"/>
<feature type="compositionally biased region" description="Acidic residues" evidence="4">
    <location>
        <begin position="395"/>
        <end position="407"/>
    </location>
</feature>
<dbReference type="Pfam" id="PF02115">
    <property type="entry name" value="Rho_GDI"/>
    <property type="match status" value="1"/>
</dbReference>
<evidence type="ECO:0000313" key="5">
    <source>
        <dbReference type="EMBL" id="KAF7140228.1"/>
    </source>
</evidence>
<evidence type="ECO:0000256" key="1">
    <source>
        <dbReference type="ARBA" id="ARBA00004496"/>
    </source>
</evidence>